<evidence type="ECO:0000313" key="4">
    <source>
        <dbReference type="EMBL" id="AKV80816.1"/>
    </source>
</evidence>
<organism evidence="4 7">
    <name type="scientific">Metallosphaera sedula</name>
    <dbReference type="NCBI Taxonomy" id="43687"/>
    <lineage>
        <taxon>Archaea</taxon>
        <taxon>Thermoproteota</taxon>
        <taxon>Thermoprotei</taxon>
        <taxon>Sulfolobales</taxon>
        <taxon>Sulfolobaceae</taxon>
        <taxon>Metallosphaera</taxon>
    </lineage>
</organism>
<evidence type="ECO:0000313" key="3">
    <source>
        <dbReference type="EMBL" id="AKV78571.1"/>
    </source>
</evidence>
<dbReference type="EMBL" id="CP012174">
    <property type="protein sequence ID" value="AKV78571.1"/>
    <property type="molecule type" value="Genomic_DNA"/>
</dbReference>
<dbReference type="EMBL" id="CP012176">
    <property type="protein sequence ID" value="AKV83059.1"/>
    <property type="molecule type" value="Genomic_DNA"/>
</dbReference>
<dbReference type="EMBL" id="CP012175">
    <property type="protein sequence ID" value="AKV80816.1"/>
    <property type="molecule type" value="Genomic_DNA"/>
</dbReference>
<evidence type="ECO:0000313" key="9">
    <source>
        <dbReference type="Proteomes" id="UP000062475"/>
    </source>
</evidence>
<evidence type="ECO:0000313" key="6">
    <source>
        <dbReference type="Proteomes" id="UP000056255"/>
    </source>
</evidence>
<evidence type="ECO:0000313" key="8">
    <source>
        <dbReference type="Proteomes" id="UP000062398"/>
    </source>
</evidence>
<dbReference type="AlphaFoldDB" id="A0A0K1T1T0"/>
<dbReference type="PATRIC" id="fig|43687.5.peg.1067"/>
<reference evidence="5 6" key="2">
    <citation type="submission" date="2015-07" db="EMBL/GenBank/DDBJ databases">
        <title>Physiological, transcriptional responses and genome re-sequencing of acid resistant extremely thermoacidophilic Metallosphaera sedula SARC-M1.</title>
        <authorList>
            <person name="Ai C."/>
            <person name="McCarthy S."/>
            <person name="Eckrich V."/>
            <person name="Rudrappa D."/>
            <person name="Qiu G."/>
            <person name="Blum P."/>
        </authorList>
    </citation>
    <scope>NUCLEOTIDE SEQUENCE [LARGE SCALE GENOMIC DNA]</scope>
    <source>
        <strain evidence="5 6">SARC-M1</strain>
    </source>
</reference>
<gene>
    <name evidence="1" type="ORF">MsedA_1043</name>
    <name evidence="2" type="ORF">MsedB_1045</name>
    <name evidence="3" type="ORF">MsedC_1043</name>
    <name evidence="4" type="ORF">MsedD_1044</name>
    <name evidence="5" type="ORF">MsedE_1044</name>
</gene>
<evidence type="ECO:0000313" key="10">
    <source>
        <dbReference type="Proteomes" id="UP000068832"/>
    </source>
</evidence>
<name>A0A0K1T1T0_9CREN</name>
<dbReference type="Proteomes" id="UP000062475">
    <property type="component" value="Chromosome"/>
</dbReference>
<accession>A0A0K1T1T0</accession>
<evidence type="ECO:0000313" key="2">
    <source>
        <dbReference type="EMBL" id="AKV76320.1"/>
    </source>
</evidence>
<sequence length="64" mass="7197">MELLASRSGFLTVDATSRIPGSVDLICDISLLQNYSVVRMGKHGIPIRKYPLFPHLFLGEETRH</sequence>
<reference evidence="7 8" key="1">
    <citation type="journal article" date="2015" name="Genome Announc.">
        <title>Complete Genome Sequences of Evolved Arsenate-Resistant Metallosphaera sedula Strains.</title>
        <authorList>
            <person name="Ai C."/>
            <person name="McCarthy S."/>
            <person name="Schackwitz W."/>
            <person name="Martin J."/>
            <person name="Lipzen A."/>
            <person name="Blum P."/>
        </authorList>
    </citation>
    <scope>NUCLEOTIDE SEQUENCE [LARGE SCALE GENOMIC DNA]</scope>
    <source>
        <strain evidence="3 8">ARS120-1</strain>
        <strain evidence="4 7">ARS120-2</strain>
        <strain evidence="1 10">ARS50-1</strain>
        <strain evidence="2 9">ARS50-2</strain>
    </source>
</reference>
<evidence type="ECO:0000313" key="7">
    <source>
        <dbReference type="Proteomes" id="UP000061362"/>
    </source>
</evidence>
<dbReference type="EMBL" id="CP012173">
    <property type="protein sequence ID" value="AKV76320.1"/>
    <property type="molecule type" value="Genomic_DNA"/>
</dbReference>
<dbReference type="Proteomes" id="UP000061362">
    <property type="component" value="Chromosome"/>
</dbReference>
<dbReference type="Proteomes" id="UP000056255">
    <property type="component" value="Chromosome"/>
</dbReference>
<dbReference type="Proteomes" id="UP000068832">
    <property type="component" value="Chromosome"/>
</dbReference>
<dbReference type="EMBL" id="CP012172">
    <property type="protein sequence ID" value="AKV74080.1"/>
    <property type="molecule type" value="Genomic_DNA"/>
</dbReference>
<dbReference type="Proteomes" id="UP000062398">
    <property type="component" value="Chromosome"/>
</dbReference>
<proteinExistence type="predicted"/>
<evidence type="ECO:0000313" key="5">
    <source>
        <dbReference type="EMBL" id="AKV83059.1"/>
    </source>
</evidence>
<evidence type="ECO:0000313" key="1">
    <source>
        <dbReference type="EMBL" id="AKV74080.1"/>
    </source>
</evidence>
<protein>
    <submittedName>
        <fullName evidence="4">Uncharacterized protein</fullName>
    </submittedName>
</protein>